<sequence length="371" mass="40350">MTESVLPDIEPGRRRAPKRRSGGLRILLVFAVFAAALALAFVYVVRPAWDRLFADPEDYPGPGKGEVTVVIDPGQSVQSMGEELEELDVVASSEAFVDAAKANADSQRIQAATYTMRKQMKASDAVAYLADPANAGAGNTVTIPEGARVRDVVATIVEKTDFTKPQLTKLLASPATIGLPAEAAGNPEGYLYPATYEITDSTTPKSLLSQMVAKTAAVEKDLGIAGRAKQLGLTPHEVITVASILEYEANREPDYPKVARVIYNRLDDGMRLQLDSTVSYVSKRKGDVWTTAEERQDDSLYNTYQHEGLPPGPIGSPGQATIEAALRPADGPWLYFVPDYENDTTVFSTTLAEHNVAVERLREYCRTHDEC</sequence>
<dbReference type="PANTHER" id="PTHR30518:SF2">
    <property type="entry name" value="ENDOLYTIC MUREIN TRANSGLYCOSYLASE"/>
    <property type="match status" value="1"/>
</dbReference>
<dbReference type="GO" id="GO:0008932">
    <property type="term" value="F:lytic endotransglycosylase activity"/>
    <property type="evidence" value="ECO:0007669"/>
    <property type="project" value="UniProtKB-UniRule"/>
</dbReference>
<protein>
    <recommendedName>
        <fullName evidence="7">Endolytic murein transglycosylase</fullName>
        <ecNumber evidence="7">4.2.2.29</ecNumber>
    </recommendedName>
    <alternativeName>
        <fullName evidence="7">Peptidoglycan lytic transglycosylase</fullName>
    </alternativeName>
    <alternativeName>
        <fullName evidence="7">Peptidoglycan polymerization terminase</fullName>
    </alternativeName>
</protein>
<comment type="subcellular location">
    <subcellularLocation>
        <location evidence="7">Cell membrane</location>
        <topology evidence="7">Single-pass membrane protein</topology>
    </subcellularLocation>
</comment>
<evidence type="ECO:0000256" key="1">
    <source>
        <dbReference type="ARBA" id="ARBA00022475"/>
    </source>
</evidence>
<comment type="caution">
    <text evidence="8">The sequence shown here is derived from an EMBL/GenBank/DDBJ whole genome shotgun (WGS) entry which is preliminary data.</text>
</comment>
<dbReference type="GO" id="GO:0009252">
    <property type="term" value="P:peptidoglycan biosynthetic process"/>
    <property type="evidence" value="ECO:0007669"/>
    <property type="project" value="UniProtKB-UniRule"/>
</dbReference>
<evidence type="ECO:0000256" key="5">
    <source>
        <dbReference type="ARBA" id="ARBA00023239"/>
    </source>
</evidence>
<evidence type="ECO:0000256" key="2">
    <source>
        <dbReference type="ARBA" id="ARBA00022692"/>
    </source>
</evidence>
<dbReference type="Gene3D" id="3.30.160.60">
    <property type="entry name" value="Classic Zinc Finger"/>
    <property type="match status" value="1"/>
</dbReference>
<keyword evidence="5 7" id="KW-0456">Lyase</keyword>
<comment type="catalytic activity">
    <reaction evidence="7">
        <text>a peptidoglycan chain = a peptidoglycan chain with N-acetyl-1,6-anhydromuramyl-[peptide] at the reducing end + a peptidoglycan chain with N-acetylglucosamine at the non-reducing end.</text>
        <dbReference type="EC" id="4.2.2.29"/>
    </reaction>
</comment>
<name>A0A7Z0CNN8_9ACTN</name>
<dbReference type="HAMAP" id="MF_02065">
    <property type="entry name" value="MltG"/>
    <property type="match status" value="1"/>
</dbReference>
<dbReference type="RefSeq" id="WP_179651608.1">
    <property type="nucleotide sequence ID" value="NZ_JACBZM010000001.1"/>
</dbReference>
<evidence type="ECO:0000256" key="3">
    <source>
        <dbReference type="ARBA" id="ARBA00022989"/>
    </source>
</evidence>
<evidence type="ECO:0000256" key="7">
    <source>
        <dbReference type="HAMAP-Rule" id="MF_02065"/>
    </source>
</evidence>
<keyword evidence="1 7" id="KW-1003">Cell membrane</keyword>
<evidence type="ECO:0000256" key="4">
    <source>
        <dbReference type="ARBA" id="ARBA00023136"/>
    </source>
</evidence>
<evidence type="ECO:0000313" key="8">
    <source>
        <dbReference type="EMBL" id="NYI47594.1"/>
    </source>
</evidence>
<keyword evidence="4 7" id="KW-0472">Membrane</keyword>
<dbReference type="EC" id="4.2.2.29" evidence="7"/>
<dbReference type="GO" id="GO:0005886">
    <property type="term" value="C:plasma membrane"/>
    <property type="evidence" value="ECO:0007669"/>
    <property type="project" value="UniProtKB-SubCell"/>
</dbReference>
<evidence type="ECO:0000313" key="9">
    <source>
        <dbReference type="Proteomes" id="UP000562045"/>
    </source>
</evidence>
<accession>A0A7Z0CNN8</accession>
<keyword evidence="6 7" id="KW-0961">Cell wall biogenesis/degradation</keyword>
<evidence type="ECO:0000256" key="6">
    <source>
        <dbReference type="ARBA" id="ARBA00023316"/>
    </source>
</evidence>
<dbReference type="GO" id="GO:0071555">
    <property type="term" value="P:cell wall organization"/>
    <property type="evidence" value="ECO:0007669"/>
    <property type="project" value="UniProtKB-KW"/>
</dbReference>
<keyword evidence="3 7" id="KW-1133">Transmembrane helix</keyword>
<keyword evidence="2 7" id="KW-0812">Transmembrane</keyword>
<dbReference type="EMBL" id="JACBZM010000001">
    <property type="protein sequence ID" value="NYI47594.1"/>
    <property type="molecule type" value="Genomic_DNA"/>
</dbReference>
<dbReference type="Pfam" id="PF02618">
    <property type="entry name" value="YceG"/>
    <property type="match status" value="1"/>
</dbReference>
<dbReference type="AlphaFoldDB" id="A0A7Z0CNN8"/>
<dbReference type="NCBIfam" id="TIGR00247">
    <property type="entry name" value="endolytic transglycosylase MltG"/>
    <property type="match status" value="1"/>
</dbReference>
<comment type="function">
    <text evidence="7">Functions as a peptidoglycan terminase that cleaves nascent peptidoglycan strands endolytically to terminate their elongation.</text>
</comment>
<dbReference type="Gene3D" id="3.30.1490.480">
    <property type="entry name" value="Endolytic murein transglycosylase"/>
    <property type="match status" value="1"/>
</dbReference>
<dbReference type="PANTHER" id="PTHR30518">
    <property type="entry name" value="ENDOLYTIC MUREIN TRANSGLYCOSYLASE"/>
    <property type="match status" value="1"/>
</dbReference>
<feature type="site" description="Important for catalytic activity" evidence="7">
    <location>
        <position position="248"/>
    </location>
</feature>
<proteinExistence type="inferred from homology"/>
<reference evidence="8 9" key="1">
    <citation type="submission" date="2020-07" db="EMBL/GenBank/DDBJ databases">
        <title>Sequencing the genomes of 1000 actinobacteria strains.</title>
        <authorList>
            <person name="Klenk H.-P."/>
        </authorList>
    </citation>
    <scope>NUCLEOTIDE SEQUENCE [LARGE SCALE GENOMIC DNA]</scope>
    <source>
        <strain evidence="8 9">DSM 15131</strain>
    </source>
</reference>
<comment type="similarity">
    <text evidence="7">Belongs to the transglycosylase MltG family.</text>
</comment>
<dbReference type="CDD" id="cd08010">
    <property type="entry name" value="MltG_like"/>
    <property type="match status" value="1"/>
</dbReference>
<dbReference type="Proteomes" id="UP000562045">
    <property type="component" value="Unassembled WGS sequence"/>
</dbReference>
<organism evidence="8 9">
    <name type="scientific">Nocardioides aromaticivorans</name>
    <dbReference type="NCBI Taxonomy" id="200618"/>
    <lineage>
        <taxon>Bacteria</taxon>
        <taxon>Bacillati</taxon>
        <taxon>Actinomycetota</taxon>
        <taxon>Actinomycetes</taxon>
        <taxon>Propionibacteriales</taxon>
        <taxon>Nocardioidaceae</taxon>
        <taxon>Nocardioides</taxon>
    </lineage>
</organism>
<gene>
    <name evidence="7" type="primary">mltG</name>
    <name evidence="8" type="ORF">BJ993_004674</name>
</gene>
<feature type="transmembrane region" description="Helical" evidence="7">
    <location>
        <begin position="23"/>
        <end position="45"/>
    </location>
</feature>
<dbReference type="InterPro" id="IPR003770">
    <property type="entry name" value="MLTG-like"/>
</dbReference>